<dbReference type="RefSeq" id="XP_030757958.1">
    <property type="nucleotide sequence ID" value="XM_030902098.1"/>
</dbReference>
<organism evidence="2 3">
    <name type="scientific">Sitophilus oryzae</name>
    <name type="common">Rice weevil</name>
    <name type="synonym">Curculio oryzae</name>
    <dbReference type="NCBI Taxonomy" id="7048"/>
    <lineage>
        <taxon>Eukaryota</taxon>
        <taxon>Metazoa</taxon>
        <taxon>Ecdysozoa</taxon>
        <taxon>Arthropoda</taxon>
        <taxon>Hexapoda</taxon>
        <taxon>Insecta</taxon>
        <taxon>Pterygota</taxon>
        <taxon>Neoptera</taxon>
        <taxon>Endopterygota</taxon>
        <taxon>Coleoptera</taxon>
        <taxon>Polyphaga</taxon>
        <taxon>Cucujiformia</taxon>
        <taxon>Curculionidae</taxon>
        <taxon>Dryophthorinae</taxon>
        <taxon>Sitophilus</taxon>
    </lineage>
</organism>
<protein>
    <submittedName>
        <fullName evidence="3">Craniofacial development protein 2-like</fullName>
    </submittedName>
</protein>
<dbReference type="InParanoid" id="A0A6J2Y2B5"/>
<dbReference type="InterPro" id="IPR005135">
    <property type="entry name" value="Endo/exonuclease/phosphatase"/>
</dbReference>
<dbReference type="GeneID" id="115883703"/>
<feature type="domain" description="Endonuclease/exonuclease/phosphatase" evidence="1">
    <location>
        <begin position="14"/>
        <end position="119"/>
    </location>
</feature>
<dbReference type="SUPFAM" id="SSF56219">
    <property type="entry name" value="DNase I-like"/>
    <property type="match status" value="1"/>
</dbReference>
<proteinExistence type="predicted"/>
<dbReference type="GO" id="GO:0003824">
    <property type="term" value="F:catalytic activity"/>
    <property type="evidence" value="ECO:0007669"/>
    <property type="project" value="InterPro"/>
</dbReference>
<evidence type="ECO:0000259" key="1">
    <source>
        <dbReference type="Pfam" id="PF14529"/>
    </source>
</evidence>
<dbReference type="OrthoDB" id="418748at2759"/>
<dbReference type="Proteomes" id="UP000504635">
    <property type="component" value="Unplaced"/>
</dbReference>
<gene>
    <name evidence="3" type="primary">LOC115883703</name>
</gene>
<keyword evidence="2" id="KW-1185">Reference proteome</keyword>
<evidence type="ECO:0000313" key="2">
    <source>
        <dbReference type="Proteomes" id="UP000504635"/>
    </source>
</evidence>
<evidence type="ECO:0000313" key="3">
    <source>
        <dbReference type="RefSeq" id="XP_030757958.1"/>
    </source>
</evidence>
<name>A0A6J2Y2B5_SITOR</name>
<dbReference type="Gene3D" id="3.60.10.10">
    <property type="entry name" value="Endonuclease/exonuclease/phosphatase"/>
    <property type="match status" value="1"/>
</dbReference>
<dbReference type="KEGG" id="soy:115883703"/>
<dbReference type="Pfam" id="PF14529">
    <property type="entry name" value="Exo_endo_phos_2"/>
    <property type="match status" value="1"/>
</dbReference>
<dbReference type="InterPro" id="IPR036691">
    <property type="entry name" value="Endo/exonu/phosph_ase_sf"/>
</dbReference>
<sequence>MCTIRHGNPIRHGHQTLILAGDFNGKVGTRFNDDVVGRFGDPDTNDSGNRLVNTCKQYNMKINKTFFQHKQIHQYTWTRPSLGQKSIIDFIITKQSIQEKIKNVTVKRGANCGSDHFMVVSEMIYPYMNKNTNNKYDTTEAETEQVTLSYPRYKVNLLGDDSIKYLYQRRIKHHLQKEQPKHTIEEEHTQITQAVHQAMQEAVGYKEQIKNQPIWMTDKLEEKISEKKLNYNNWLGIQQMKIG</sequence>
<dbReference type="AlphaFoldDB" id="A0A6J2Y2B5"/>
<reference evidence="3" key="1">
    <citation type="submission" date="2025-08" db="UniProtKB">
        <authorList>
            <consortium name="RefSeq"/>
        </authorList>
    </citation>
    <scope>IDENTIFICATION</scope>
    <source>
        <tissue evidence="3">Gonads</tissue>
    </source>
</reference>
<accession>A0A6J2Y2B5</accession>